<comment type="subcellular location">
    <subcellularLocation>
        <location evidence="1 8">Membrane</location>
        <topology evidence="1 8">Multi-pass membrane protein</topology>
    </subcellularLocation>
</comment>
<proteinExistence type="inferred from homology"/>
<dbReference type="InterPro" id="IPR003689">
    <property type="entry name" value="ZIP"/>
</dbReference>
<keyword evidence="3 8" id="KW-0813">Transport</keyword>
<evidence type="ECO:0000313" key="10">
    <source>
        <dbReference type="Proteomes" id="UP000001996"/>
    </source>
</evidence>
<feature type="transmembrane region" description="Helical" evidence="8">
    <location>
        <begin position="295"/>
        <end position="315"/>
    </location>
</feature>
<dbReference type="VEuPathDB" id="FungiDB:LELG_02531"/>
<dbReference type="Pfam" id="PF02535">
    <property type="entry name" value="Zip"/>
    <property type="match status" value="1"/>
</dbReference>
<feature type="transmembrane region" description="Helical" evidence="8">
    <location>
        <begin position="335"/>
        <end position="354"/>
    </location>
</feature>
<comment type="caution">
    <text evidence="8">Lacks conserved residue(s) required for the propagation of feature annotation.</text>
</comment>
<dbReference type="AlphaFoldDB" id="A5DYU4"/>
<dbReference type="KEGG" id="lel:PVL30_003368"/>
<keyword evidence="6 8" id="KW-0406">Ion transport</keyword>
<evidence type="ECO:0000256" key="8">
    <source>
        <dbReference type="RuleBase" id="RU362088"/>
    </source>
</evidence>
<dbReference type="eggNOG" id="KOG1558">
    <property type="taxonomic scope" value="Eukaryota"/>
</dbReference>
<evidence type="ECO:0000256" key="5">
    <source>
        <dbReference type="ARBA" id="ARBA00022989"/>
    </source>
</evidence>
<keyword evidence="10" id="KW-1185">Reference proteome</keyword>
<evidence type="ECO:0008006" key="11">
    <source>
        <dbReference type="Google" id="ProtNLM"/>
    </source>
</evidence>
<sequence length="357" mass="39162">MNRYEQEYTILNIIQRNEDECLAGNDYNGKYFVARITTVPVLFILSALGAFAPLVAMYTQKFKVPSYVFFAIKFFGSGVIIATGFIHLMAEANASLTNTCLGAPFTEYPFTEAIALMALYLIFFFDAVAHKKLVEKAANMSRLENPLQPSDKISISRCSSGSLSVLSATKNTDKEKHSGNENEENKAHIKSFEKVYQKILNCIVLECGIVLHSIFVGLSLTISGDEFVTLYIAIGFHQFFEGLGLGTRFATTQWPPGKKYVPWLMSLAYSLTTPLAAGIGLIVRGSYPAGSRTALIVTGTFDAACAGILIYNSVAELMAYDLIYSGDFENSSMNQLLLAYFFLALGALAMAIIGKWA</sequence>
<evidence type="ECO:0000256" key="2">
    <source>
        <dbReference type="ARBA" id="ARBA00006939"/>
    </source>
</evidence>
<dbReference type="OMA" id="FHWTKAS"/>
<dbReference type="GO" id="GO:0005385">
    <property type="term" value="F:zinc ion transmembrane transporter activity"/>
    <property type="evidence" value="ECO:0007669"/>
    <property type="project" value="InterPro"/>
</dbReference>
<keyword evidence="7 8" id="KW-0472">Membrane</keyword>
<evidence type="ECO:0000256" key="6">
    <source>
        <dbReference type="ARBA" id="ARBA00023065"/>
    </source>
</evidence>
<dbReference type="GO" id="GO:0005886">
    <property type="term" value="C:plasma membrane"/>
    <property type="evidence" value="ECO:0007669"/>
    <property type="project" value="TreeGrafter"/>
</dbReference>
<dbReference type="InterPro" id="IPR004698">
    <property type="entry name" value="Zn/Fe_permease_fun/pln"/>
</dbReference>
<feature type="transmembrane region" description="Helical" evidence="8">
    <location>
        <begin position="260"/>
        <end position="283"/>
    </location>
</feature>
<name>A5DYU4_LODEL</name>
<evidence type="ECO:0000256" key="7">
    <source>
        <dbReference type="ARBA" id="ARBA00023136"/>
    </source>
</evidence>
<keyword evidence="5 8" id="KW-1133">Transmembrane helix</keyword>
<organism evidence="9 10">
    <name type="scientific">Lodderomyces elongisporus (strain ATCC 11503 / CBS 2605 / JCM 1781 / NBRC 1676 / NRRL YB-4239)</name>
    <name type="common">Yeast</name>
    <name type="synonym">Saccharomyces elongisporus</name>
    <dbReference type="NCBI Taxonomy" id="379508"/>
    <lineage>
        <taxon>Eukaryota</taxon>
        <taxon>Fungi</taxon>
        <taxon>Dikarya</taxon>
        <taxon>Ascomycota</taxon>
        <taxon>Saccharomycotina</taxon>
        <taxon>Pichiomycetes</taxon>
        <taxon>Debaryomycetaceae</taxon>
        <taxon>Candida/Lodderomyces clade</taxon>
        <taxon>Lodderomyces</taxon>
    </lineage>
</organism>
<evidence type="ECO:0000256" key="3">
    <source>
        <dbReference type="ARBA" id="ARBA00022448"/>
    </source>
</evidence>
<dbReference type="HOGENOM" id="CLU_027089_0_2_1"/>
<gene>
    <name evidence="9" type="ORF">LELG_02531</name>
</gene>
<dbReference type="STRING" id="379508.A5DYU4"/>
<comment type="similarity">
    <text evidence="2 8">Belongs to the ZIP transporter (TC 2.A.5) family.</text>
</comment>
<dbReference type="PANTHER" id="PTHR11040">
    <property type="entry name" value="ZINC/IRON TRANSPORTER"/>
    <property type="match status" value="1"/>
</dbReference>
<evidence type="ECO:0000313" key="9">
    <source>
        <dbReference type="EMBL" id="EDK44352.1"/>
    </source>
</evidence>
<dbReference type="PANTHER" id="PTHR11040:SF44">
    <property type="entry name" value="PROTEIN ZNTC-RELATED"/>
    <property type="match status" value="1"/>
</dbReference>
<dbReference type="NCBIfam" id="TIGR00820">
    <property type="entry name" value="zip"/>
    <property type="match status" value="1"/>
</dbReference>
<evidence type="ECO:0000256" key="4">
    <source>
        <dbReference type="ARBA" id="ARBA00022692"/>
    </source>
</evidence>
<protein>
    <recommendedName>
        <fullName evidence="11">Zinc-regulated transporter 1</fullName>
    </recommendedName>
</protein>
<keyword evidence="4 8" id="KW-0812">Transmembrane</keyword>
<dbReference type="OrthoDB" id="448280at2759"/>
<accession>A5DYU4</accession>
<feature type="transmembrane region" description="Helical" evidence="8">
    <location>
        <begin position="199"/>
        <end position="222"/>
    </location>
</feature>
<feature type="transmembrane region" description="Helical" evidence="8">
    <location>
        <begin position="110"/>
        <end position="129"/>
    </location>
</feature>
<feature type="transmembrane region" description="Helical" evidence="8">
    <location>
        <begin position="32"/>
        <end position="55"/>
    </location>
</feature>
<reference evidence="9 10" key="1">
    <citation type="journal article" date="2009" name="Nature">
        <title>Evolution of pathogenicity and sexual reproduction in eight Candida genomes.</title>
        <authorList>
            <person name="Butler G."/>
            <person name="Rasmussen M.D."/>
            <person name="Lin M.F."/>
            <person name="Santos M.A."/>
            <person name="Sakthikumar S."/>
            <person name="Munro C.A."/>
            <person name="Rheinbay E."/>
            <person name="Grabherr M."/>
            <person name="Forche A."/>
            <person name="Reedy J.L."/>
            <person name="Agrafioti I."/>
            <person name="Arnaud M.B."/>
            <person name="Bates S."/>
            <person name="Brown A.J."/>
            <person name="Brunke S."/>
            <person name="Costanzo M.C."/>
            <person name="Fitzpatrick D.A."/>
            <person name="de Groot P.W."/>
            <person name="Harris D."/>
            <person name="Hoyer L.L."/>
            <person name="Hube B."/>
            <person name="Klis F.M."/>
            <person name="Kodira C."/>
            <person name="Lennard N."/>
            <person name="Logue M.E."/>
            <person name="Martin R."/>
            <person name="Neiman A.M."/>
            <person name="Nikolaou E."/>
            <person name="Quail M.A."/>
            <person name="Quinn J."/>
            <person name="Santos M.C."/>
            <person name="Schmitzberger F.F."/>
            <person name="Sherlock G."/>
            <person name="Shah P."/>
            <person name="Silverstein K.A."/>
            <person name="Skrzypek M.S."/>
            <person name="Soll D."/>
            <person name="Staggs R."/>
            <person name="Stansfield I."/>
            <person name="Stumpf M.P."/>
            <person name="Sudbery P.E."/>
            <person name="Srikantha T."/>
            <person name="Zeng Q."/>
            <person name="Berman J."/>
            <person name="Berriman M."/>
            <person name="Heitman J."/>
            <person name="Gow N.A."/>
            <person name="Lorenz M.C."/>
            <person name="Birren B.W."/>
            <person name="Kellis M."/>
            <person name="Cuomo C.A."/>
        </authorList>
    </citation>
    <scope>NUCLEOTIDE SEQUENCE [LARGE SCALE GENOMIC DNA]</scope>
    <source>
        <strain evidence="10">ATCC 11503 / BCRC 21390 / CBS 2605 / JCM 1781 / NBRC 1676 / NRRL YB-4239</strain>
    </source>
</reference>
<dbReference type="EMBL" id="CH981526">
    <property type="protein sequence ID" value="EDK44352.1"/>
    <property type="molecule type" value="Genomic_DNA"/>
</dbReference>
<dbReference type="InParanoid" id="A5DYU4"/>
<dbReference type="Proteomes" id="UP000001996">
    <property type="component" value="Unassembled WGS sequence"/>
</dbReference>
<feature type="transmembrane region" description="Helical" evidence="8">
    <location>
        <begin position="67"/>
        <end position="90"/>
    </location>
</feature>
<evidence type="ECO:0000256" key="1">
    <source>
        <dbReference type="ARBA" id="ARBA00004141"/>
    </source>
</evidence>
<dbReference type="GeneID" id="5233037"/>